<dbReference type="RefSeq" id="WP_090305111.1">
    <property type="nucleotide sequence ID" value="NZ_FNZE01000001.1"/>
</dbReference>
<dbReference type="GO" id="GO:0005886">
    <property type="term" value="C:plasma membrane"/>
    <property type="evidence" value="ECO:0007669"/>
    <property type="project" value="TreeGrafter"/>
</dbReference>
<dbReference type="OrthoDB" id="5508079at2"/>
<evidence type="ECO:0000259" key="3">
    <source>
        <dbReference type="Pfam" id="PF01478"/>
    </source>
</evidence>
<dbReference type="PANTHER" id="PTHR30487:SF0">
    <property type="entry name" value="PREPILIN LEADER PEPTIDASE_N-METHYLTRANSFERASE-RELATED"/>
    <property type="match status" value="1"/>
</dbReference>
<proteinExistence type="inferred from homology"/>
<dbReference type="InterPro" id="IPR050882">
    <property type="entry name" value="Prepilin_peptidase/N-MTase"/>
</dbReference>
<organism evidence="4 5">
    <name type="scientific">Pseudomonas linyingensis</name>
    <dbReference type="NCBI Taxonomy" id="915471"/>
    <lineage>
        <taxon>Bacteria</taxon>
        <taxon>Pseudomonadati</taxon>
        <taxon>Pseudomonadota</taxon>
        <taxon>Gammaproteobacteria</taxon>
        <taxon>Pseudomonadales</taxon>
        <taxon>Pseudomonadaceae</taxon>
        <taxon>Pseudomonas</taxon>
    </lineage>
</organism>
<dbReference type="GO" id="GO:0006465">
    <property type="term" value="P:signal peptide processing"/>
    <property type="evidence" value="ECO:0007669"/>
    <property type="project" value="TreeGrafter"/>
</dbReference>
<feature type="transmembrane region" description="Helical" evidence="2">
    <location>
        <begin position="145"/>
        <end position="162"/>
    </location>
</feature>
<dbReference type="Pfam" id="PF01478">
    <property type="entry name" value="Peptidase_A24"/>
    <property type="match status" value="1"/>
</dbReference>
<dbReference type="AlphaFoldDB" id="A0A1H6RWQ8"/>
<dbReference type="InterPro" id="IPR000045">
    <property type="entry name" value="Prepilin_IV_endopep_pep"/>
</dbReference>
<dbReference type="EMBL" id="FNZE01000001">
    <property type="protein sequence ID" value="SEI56977.1"/>
    <property type="molecule type" value="Genomic_DNA"/>
</dbReference>
<protein>
    <submittedName>
        <fullName evidence="4">Prepilin peptidase CpaA</fullName>
    </submittedName>
</protein>
<evidence type="ECO:0000256" key="2">
    <source>
        <dbReference type="SAM" id="Phobius"/>
    </source>
</evidence>
<keyword evidence="2" id="KW-0472">Membrane</keyword>
<evidence type="ECO:0000313" key="4">
    <source>
        <dbReference type="EMBL" id="SEI56977.1"/>
    </source>
</evidence>
<dbReference type="Proteomes" id="UP000242930">
    <property type="component" value="Unassembled WGS sequence"/>
</dbReference>
<feature type="transmembrane region" description="Helical" evidence="2">
    <location>
        <begin position="92"/>
        <end position="112"/>
    </location>
</feature>
<reference evidence="5" key="1">
    <citation type="submission" date="2016-10" db="EMBL/GenBank/DDBJ databases">
        <authorList>
            <person name="Varghese N."/>
            <person name="Submissions S."/>
        </authorList>
    </citation>
    <scope>NUCLEOTIDE SEQUENCE [LARGE SCALE GENOMIC DNA]</scope>
    <source>
        <strain evidence="5">LMG 25967</strain>
    </source>
</reference>
<accession>A0A1H6RWQ8</accession>
<evidence type="ECO:0000313" key="5">
    <source>
        <dbReference type="Proteomes" id="UP000242930"/>
    </source>
</evidence>
<keyword evidence="2" id="KW-0812">Transmembrane</keyword>
<name>A0A1H6RWQ8_9PSED</name>
<dbReference type="GO" id="GO:0004190">
    <property type="term" value="F:aspartic-type endopeptidase activity"/>
    <property type="evidence" value="ECO:0007669"/>
    <property type="project" value="InterPro"/>
</dbReference>
<dbReference type="STRING" id="915471.SAMN05216201_10154"/>
<dbReference type="PANTHER" id="PTHR30487">
    <property type="entry name" value="TYPE 4 PREPILIN-LIKE PROTEINS LEADER PEPTIDE-PROCESSING ENZYME"/>
    <property type="match status" value="1"/>
</dbReference>
<dbReference type="Gene3D" id="1.20.120.1220">
    <property type="match status" value="1"/>
</dbReference>
<keyword evidence="5" id="KW-1185">Reference proteome</keyword>
<gene>
    <name evidence="4" type="ORF">SAMN05216201_10154</name>
</gene>
<sequence length="164" mass="17486">MLIEFLSALLLGAVIYDLVSHRLPNYYLLLGLLVGFAWQAWAYGWSGVISAGAGLLTGFALFVPLYVLGGMAAGDVKLMAVVGSFLGATGALWAGAYSLIVGSLLGILYLLYKGHLGKLVVRYWAMAATRSRIAAEEGDAARHRFPYAIAIAAGTLLSLYWTPI</sequence>
<feature type="domain" description="Prepilin type IV endopeptidase peptidase" evidence="3">
    <location>
        <begin position="5"/>
        <end position="110"/>
    </location>
</feature>
<comment type="similarity">
    <text evidence="1">Belongs to the peptidase A24 family.</text>
</comment>
<evidence type="ECO:0000256" key="1">
    <source>
        <dbReference type="ARBA" id="ARBA00005801"/>
    </source>
</evidence>
<feature type="transmembrane region" description="Helical" evidence="2">
    <location>
        <begin position="52"/>
        <end position="72"/>
    </location>
</feature>
<keyword evidence="2" id="KW-1133">Transmembrane helix</keyword>
<feature type="transmembrane region" description="Helical" evidence="2">
    <location>
        <begin position="26"/>
        <end position="45"/>
    </location>
</feature>